<dbReference type="CDD" id="cd02947">
    <property type="entry name" value="TRX_family"/>
    <property type="match status" value="1"/>
</dbReference>
<gene>
    <name evidence="1" type="ORF">SporoS204_06565</name>
</gene>
<dbReference type="Proteomes" id="UP000192486">
    <property type="component" value="Chromosome"/>
</dbReference>
<dbReference type="Gene3D" id="3.40.30.10">
    <property type="entry name" value="Glutaredoxin"/>
    <property type="match status" value="1"/>
</dbReference>
<accession>A0ABM6JUP0</accession>
<name>A0ABM6JUP0_SPOUR</name>
<organism evidence="1 2">
    <name type="scientific">Sporosarcina ureae</name>
    <dbReference type="NCBI Taxonomy" id="1571"/>
    <lineage>
        <taxon>Bacteria</taxon>
        <taxon>Bacillati</taxon>
        <taxon>Bacillota</taxon>
        <taxon>Bacilli</taxon>
        <taxon>Bacillales</taxon>
        <taxon>Caryophanaceae</taxon>
        <taxon>Sporosarcina</taxon>
    </lineage>
</organism>
<dbReference type="InterPro" id="IPR036249">
    <property type="entry name" value="Thioredoxin-like_sf"/>
</dbReference>
<dbReference type="Pfam" id="PF14595">
    <property type="entry name" value="Thioredoxin_9"/>
    <property type="match status" value="1"/>
</dbReference>
<sequence>MKTEQQYFEEAVSLQTYMDKMETHKENSFLIYNAFEVPQDDEFIELLKEKQPHVLVITEDWCGDAMLNNPILRKITEAANINVRAVLRDENPELIDRYLTNGGRSIPMYLLLNVAGEVVEKWGPRAPVLQKYVMDGRAKLPAKDAPDFEEKQKAFYSQLMSEYTSKPENWLAVYSDIRSTWLPVLQLSK</sequence>
<dbReference type="RefSeq" id="WP_029054963.1">
    <property type="nucleotide sequence ID" value="NZ_CP015108.1"/>
</dbReference>
<evidence type="ECO:0000313" key="1">
    <source>
        <dbReference type="EMBL" id="ARF13837.1"/>
    </source>
</evidence>
<dbReference type="EMBL" id="CP015108">
    <property type="protein sequence ID" value="ARF13837.1"/>
    <property type="molecule type" value="Genomic_DNA"/>
</dbReference>
<evidence type="ECO:0000313" key="2">
    <source>
        <dbReference type="Proteomes" id="UP000192486"/>
    </source>
</evidence>
<dbReference type="SUPFAM" id="SSF52833">
    <property type="entry name" value="Thioredoxin-like"/>
    <property type="match status" value="1"/>
</dbReference>
<proteinExistence type="predicted"/>
<protein>
    <submittedName>
        <fullName evidence="1">Thioredoxin</fullName>
    </submittedName>
</protein>
<keyword evidence="2" id="KW-1185">Reference proteome</keyword>
<reference evidence="1 2" key="1">
    <citation type="submission" date="2016-04" db="EMBL/GenBank/DDBJ databases">
        <title>Comparative Genomics and Epigenetics of Sporosarcina ureae.</title>
        <authorList>
            <person name="Oliver A.S."/>
            <person name="Cooper K.K."/>
        </authorList>
    </citation>
    <scope>NUCLEOTIDE SEQUENCE [LARGE SCALE GENOMIC DNA]</scope>
    <source>
        <strain evidence="1 2">S204</strain>
    </source>
</reference>